<keyword evidence="3" id="KW-1185">Reference proteome</keyword>
<evidence type="ECO:0000313" key="3">
    <source>
        <dbReference type="Proteomes" id="UP001176940"/>
    </source>
</evidence>
<sequence length="439" mass="46661">MTSRSCDHDVITPWDRKLVTELQGALEGPSDRKSYSHFVAVMASCTTTAKDLPGSSADVLCPADCLTNGGSVWGTDVYTNDSSICRAAIHAGKIPNDGGQVTVHKTPGEASYTGSTRNGISTKNFGAWPGSFIFVTSTSTVTPEPTEAVAQGPPVTVSCTTTARDLPGSSADVLCPGDCLANSKSVWGIDVYTDDSSICRAAIHAGIITNDGGQVSVQKTPGQDSYNGSTRNGITTKSYGAFSGSFIFVVSTSPATPEPTKEITQRTPVMASCTTTAKDLPGSSADVLCPADCLTNGGSVWGTDVYTNDSSICRAAIHAGKIPNDGGQITVHKTPGEASYTGSTRNGISTKNFGAWPGSFTFVTSTSTVTLTPEPTEGITQRPPGFVHMSSRYSLWNFDHQWRENESKEETRAAPVQRLHKEWNHKQWLWSMAWIFCIT</sequence>
<dbReference type="PROSITE" id="PS50820">
    <property type="entry name" value="LCCL"/>
    <property type="match status" value="3"/>
</dbReference>
<evidence type="ECO:0000313" key="2">
    <source>
        <dbReference type="EMBL" id="CAJ0918912.1"/>
    </source>
</evidence>
<protein>
    <recommendedName>
        <fullName evidence="1">LCCL domain-containing protein</fullName>
    </recommendedName>
</protein>
<dbReference type="PANTHER" id="PTHR31331:SF1">
    <property type="entry name" value="CYSTEINE RICH SECRETORY PROTEIN LCCL DOMAIN CONTAINING 2"/>
    <property type="match status" value="1"/>
</dbReference>
<reference evidence="2" key="1">
    <citation type="submission" date="2023-07" db="EMBL/GenBank/DDBJ databases">
        <authorList>
            <person name="Stuckert A."/>
        </authorList>
    </citation>
    <scope>NUCLEOTIDE SEQUENCE</scope>
</reference>
<comment type="caution">
    <text evidence="2">The sequence shown here is derived from an EMBL/GenBank/DDBJ whole genome shotgun (WGS) entry which is preliminary data.</text>
</comment>
<dbReference type="EMBL" id="CAUEEQ010001113">
    <property type="protein sequence ID" value="CAJ0918912.1"/>
    <property type="molecule type" value="Genomic_DNA"/>
</dbReference>
<evidence type="ECO:0000259" key="1">
    <source>
        <dbReference type="PROSITE" id="PS50820"/>
    </source>
</evidence>
<dbReference type="InterPro" id="IPR004043">
    <property type="entry name" value="LCCL"/>
</dbReference>
<feature type="domain" description="LCCL" evidence="1">
    <location>
        <begin position="267"/>
        <end position="360"/>
    </location>
</feature>
<dbReference type="Pfam" id="PF03815">
    <property type="entry name" value="LCCL"/>
    <property type="match status" value="3"/>
</dbReference>
<dbReference type="SMART" id="SM00603">
    <property type="entry name" value="LCCL"/>
    <property type="match status" value="3"/>
</dbReference>
<dbReference type="InterPro" id="IPR051957">
    <property type="entry name" value="CRISP-LCCL_domain"/>
</dbReference>
<accession>A0ABN9KUA1</accession>
<dbReference type="InterPro" id="IPR036609">
    <property type="entry name" value="LCCL_sf"/>
</dbReference>
<dbReference type="PANTHER" id="PTHR31331">
    <property type="entry name" value="LCCL DOMAIN PROTEIN (AFU_ORTHOLOGUE AFUA_5G08630)"/>
    <property type="match status" value="1"/>
</dbReference>
<name>A0ABN9KUA1_9NEOB</name>
<organism evidence="2 3">
    <name type="scientific">Ranitomeya imitator</name>
    <name type="common">mimic poison frog</name>
    <dbReference type="NCBI Taxonomy" id="111125"/>
    <lineage>
        <taxon>Eukaryota</taxon>
        <taxon>Metazoa</taxon>
        <taxon>Chordata</taxon>
        <taxon>Craniata</taxon>
        <taxon>Vertebrata</taxon>
        <taxon>Euteleostomi</taxon>
        <taxon>Amphibia</taxon>
        <taxon>Batrachia</taxon>
        <taxon>Anura</taxon>
        <taxon>Neobatrachia</taxon>
        <taxon>Hyloidea</taxon>
        <taxon>Dendrobatidae</taxon>
        <taxon>Dendrobatinae</taxon>
        <taxon>Ranitomeya</taxon>
    </lineage>
</organism>
<dbReference type="SUPFAM" id="SSF69848">
    <property type="entry name" value="LCCL domain"/>
    <property type="match status" value="3"/>
</dbReference>
<dbReference type="Gene3D" id="2.170.130.20">
    <property type="entry name" value="LCCL-like domain"/>
    <property type="match status" value="3"/>
</dbReference>
<dbReference type="Proteomes" id="UP001176940">
    <property type="component" value="Unassembled WGS sequence"/>
</dbReference>
<feature type="domain" description="LCCL" evidence="1">
    <location>
        <begin position="39"/>
        <end position="132"/>
    </location>
</feature>
<feature type="domain" description="LCCL" evidence="1">
    <location>
        <begin position="153"/>
        <end position="246"/>
    </location>
</feature>
<proteinExistence type="predicted"/>
<gene>
    <name evidence="2" type="ORF">RIMI_LOCUS887234</name>
</gene>